<protein>
    <submittedName>
        <fullName evidence="1">Uncharacterized protein</fullName>
    </submittedName>
</protein>
<evidence type="ECO:0000313" key="1">
    <source>
        <dbReference type="EMBL" id="SPN79663.1"/>
    </source>
</evidence>
<name>A0A2R8FFA9_9VIRU</name>
<sequence length="628" mass="73022">MESFVMKPEFSGMFNSSCRGIPVDVLKSWLQKAIRRGLEEDAVYAALCLFSFYLEEGLGPLQEEVDVKKWSGRSIFSNLMNRFIVIGGEDIGIGALKALFLIDGYVEFFREEITQENFTDCVLQFINLVVFMCRQPKSRLVSTSRVLIQDEPFIREMIPELPEWKEEIEKNTDPVDRVIYVLQNRDRGELFSFLAVKYAYELHLNKEKQVIERRMGKDVTKKRKVSCFIVYKLWNIYLDDGDELIQLLYKWYTAENENWIYLVLATLTFVTAEVNRGCVMNKKTDLSLEDIYQRALRSELSPPDWAVDKHTKEGRNKGKGAMDFAKEGAKIENAWHYSPQVLEKLYMRNKEEYDKKLKLAGKESTKKVTPPVEREETLLECDFTLSEEQVQEIRDSLRGQLITSSSKRPVYLTHNYAYKGPFPDEKKFRQKFAGLRKRMDDLQKLGTKFVRVHFGKDDRGGLWLRSENIANRPYSEWTFTEKEGTLERGLVRIVNKESMGIKELHSTDDQTIMEVLFGEEFMFLSYLNAALLGVGDQNLRNNLLLQGEEGGYTSYLIDLEDNTGRKEITCWSGVFSKPGKKLESIILAGLEKYNRKEEVQDYIRALGKREDVTFTQENYNMLCSLLEL</sequence>
<reference evidence="1" key="1">
    <citation type="submission" date="2018-03" db="EMBL/GenBank/DDBJ databases">
        <authorList>
            <consortium name="Urmite Genomes"/>
        </authorList>
    </citation>
    <scope>NUCLEOTIDE SEQUENCE [LARGE SCALE GENOMIC DNA]</scope>
    <source>
        <strain evidence="1">IHUMI-S29</strain>
    </source>
</reference>
<organism evidence="1">
    <name type="scientific">Cedratvirus Zaza IHUMI</name>
    <dbReference type="NCBI Taxonomy" id="2126979"/>
    <lineage>
        <taxon>Viruses</taxon>
        <taxon>Pithoviruses</taxon>
    </lineage>
</organism>
<dbReference type="Proteomes" id="UP000270547">
    <property type="component" value="Segment"/>
</dbReference>
<accession>A0A2R8FFA9</accession>
<dbReference type="EMBL" id="LT994652">
    <property type="protein sequence ID" value="SPN79663.1"/>
    <property type="molecule type" value="Genomic_DNA"/>
</dbReference>
<proteinExistence type="predicted"/>
<gene>
    <name evidence="1" type="ORF">ZAZAV_425</name>
</gene>